<dbReference type="RefSeq" id="WP_084274718.1">
    <property type="nucleotide sequence ID" value="NZ_AP026671.1"/>
</dbReference>
<evidence type="ECO:0000313" key="3">
    <source>
        <dbReference type="Proteomes" id="UP000192602"/>
    </source>
</evidence>
<name>A0A1W1WQ49_9BACT</name>
<dbReference type="OrthoDB" id="9782820at2"/>
<dbReference type="STRING" id="1069081.SAMN05660197_0183"/>
<dbReference type="NCBIfam" id="TIGR04335">
    <property type="entry name" value="AmmeMemoSam_A"/>
    <property type="match status" value="1"/>
</dbReference>
<reference evidence="3" key="1">
    <citation type="submission" date="2017-04" db="EMBL/GenBank/DDBJ databases">
        <authorList>
            <person name="Varghese N."/>
            <person name="Submissions S."/>
        </authorList>
    </citation>
    <scope>NUCLEOTIDE SEQUENCE [LARGE SCALE GENOMIC DNA]</scope>
    <source>
        <strain evidence="3">DSM 16512</strain>
    </source>
</reference>
<dbReference type="PANTHER" id="PTHR13016">
    <property type="entry name" value="AMMECR1 HOMOLOG"/>
    <property type="match status" value="1"/>
</dbReference>
<dbReference type="InterPro" id="IPR002733">
    <property type="entry name" value="AMMECR1_domain"/>
</dbReference>
<organism evidence="2 3">
    <name type="scientific">Nitratiruptor tergarcus DSM 16512</name>
    <dbReference type="NCBI Taxonomy" id="1069081"/>
    <lineage>
        <taxon>Bacteria</taxon>
        <taxon>Pseudomonadati</taxon>
        <taxon>Campylobacterota</taxon>
        <taxon>Epsilonproteobacteria</taxon>
        <taxon>Nautiliales</taxon>
        <taxon>Nitratiruptoraceae</taxon>
        <taxon>Nitratiruptor</taxon>
    </lineage>
</organism>
<sequence length="194" mass="22170">MLDENLKRAMLNIARIAIKEEFLGHKELTDDVKKRLIAMFPKLAQPGAVFVTINERSSLRGCIGSLVAYRPLIDDLIENAKAAAFGDPRFPPLSPEEFDAITIEISLLSEPKPLTYTDIEDLRKKIRPLVDGVVLKLDGRQATFLPQVWEELRDFDQFFAHLCMKAGLPANCLEYHPEIFTYQVEKFSEEDFKE</sequence>
<accession>A0A1W1WQ49</accession>
<dbReference type="InterPro" id="IPR023473">
    <property type="entry name" value="AMMECR1"/>
</dbReference>
<proteinExistence type="predicted"/>
<feature type="domain" description="AMMECR1" evidence="1">
    <location>
        <begin position="5"/>
        <end position="194"/>
    </location>
</feature>
<dbReference type="InterPro" id="IPR027623">
    <property type="entry name" value="AmmeMemoSam_A"/>
</dbReference>
<protein>
    <recommendedName>
        <fullName evidence="1">AMMECR1 domain-containing protein</fullName>
    </recommendedName>
</protein>
<dbReference type="Proteomes" id="UP000192602">
    <property type="component" value="Unassembled WGS sequence"/>
</dbReference>
<gene>
    <name evidence="2" type="ORF">SAMN05660197_0183</name>
</gene>
<keyword evidence="3" id="KW-1185">Reference proteome</keyword>
<dbReference type="PROSITE" id="PS51112">
    <property type="entry name" value="AMMECR1"/>
    <property type="match status" value="1"/>
</dbReference>
<dbReference type="InterPro" id="IPR036071">
    <property type="entry name" value="AMMECR1_dom_sf"/>
</dbReference>
<dbReference type="AlphaFoldDB" id="A0A1W1WQ49"/>
<dbReference type="Gene3D" id="3.30.700.20">
    <property type="entry name" value="Hypothetical protein ph0010, domain 1"/>
    <property type="match status" value="1"/>
</dbReference>
<dbReference type="Gene3D" id="3.30.1490.150">
    <property type="entry name" value="Hypothetical protein ph0010, domain 2"/>
    <property type="match status" value="1"/>
</dbReference>
<dbReference type="InterPro" id="IPR027485">
    <property type="entry name" value="AMMECR1_N"/>
</dbReference>
<dbReference type="Pfam" id="PF01871">
    <property type="entry name" value="AMMECR1"/>
    <property type="match status" value="1"/>
</dbReference>
<dbReference type="EMBL" id="FWWZ01000001">
    <property type="protein sequence ID" value="SMC08431.1"/>
    <property type="molecule type" value="Genomic_DNA"/>
</dbReference>
<dbReference type="PANTHER" id="PTHR13016:SF0">
    <property type="entry name" value="AMME SYNDROME CANDIDATE GENE 1 PROTEIN"/>
    <property type="match status" value="1"/>
</dbReference>
<dbReference type="NCBIfam" id="TIGR00296">
    <property type="entry name" value="TIGR00296 family protein"/>
    <property type="match status" value="1"/>
</dbReference>
<evidence type="ECO:0000259" key="1">
    <source>
        <dbReference type="PROSITE" id="PS51112"/>
    </source>
</evidence>
<dbReference type="SUPFAM" id="SSF143447">
    <property type="entry name" value="AMMECR1-like"/>
    <property type="match status" value="1"/>
</dbReference>
<evidence type="ECO:0000313" key="2">
    <source>
        <dbReference type="EMBL" id="SMC08431.1"/>
    </source>
</evidence>